<dbReference type="InterPro" id="IPR050288">
    <property type="entry name" value="Cellulose_deg_GH3"/>
</dbReference>
<organism evidence="6 7">
    <name type="scientific">Microbacterium alkaliflavum</name>
    <dbReference type="NCBI Taxonomy" id="3248839"/>
    <lineage>
        <taxon>Bacteria</taxon>
        <taxon>Bacillati</taxon>
        <taxon>Actinomycetota</taxon>
        <taxon>Actinomycetes</taxon>
        <taxon>Micrococcales</taxon>
        <taxon>Microbacteriaceae</taxon>
        <taxon>Microbacterium</taxon>
    </lineage>
</organism>
<dbReference type="InterPro" id="IPR013783">
    <property type="entry name" value="Ig-like_fold"/>
</dbReference>
<dbReference type="InterPro" id="IPR026891">
    <property type="entry name" value="Fn3-like"/>
</dbReference>
<dbReference type="Pfam" id="PF01915">
    <property type="entry name" value="Glyco_hydro_3_C"/>
    <property type="match status" value="1"/>
</dbReference>
<gene>
    <name evidence="6" type="ORF">ACH3VR_20035</name>
</gene>
<protein>
    <submittedName>
        <fullName evidence="6">Beta-glucosidase</fullName>
    </submittedName>
</protein>
<evidence type="ECO:0000313" key="7">
    <source>
        <dbReference type="Proteomes" id="UP001610861"/>
    </source>
</evidence>
<comment type="similarity">
    <text evidence="1 4">Belongs to the glycosyl hydrolase 3 family.</text>
</comment>
<dbReference type="SUPFAM" id="SSF52279">
    <property type="entry name" value="Beta-D-glucan exohydrolase, C-terminal domain"/>
    <property type="match status" value="1"/>
</dbReference>
<evidence type="ECO:0000256" key="1">
    <source>
        <dbReference type="ARBA" id="ARBA00005336"/>
    </source>
</evidence>
<keyword evidence="2 4" id="KW-0378">Hydrolase</keyword>
<dbReference type="PANTHER" id="PTHR42715:SF10">
    <property type="entry name" value="BETA-GLUCOSIDASE"/>
    <property type="match status" value="1"/>
</dbReference>
<dbReference type="Gene3D" id="3.20.20.300">
    <property type="entry name" value="Glycoside hydrolase, family 3, N-terminal domain"/>
    <property type="match status" value="1"/>
</dbReference>
<keyword evidence="3" id="KW-0119">Carbohydrate metabolism</keyword>
<dbReference type="Pfam" id="PF00933">
    <property type="entry name" value="Glyco_hydro_3"/>
    <property type="match status" value="1"/>
</dbReference>
<dbReference type="Pfam" id="PF14310">
    <property type="entry name" value="Fn3-like"/>
    <property type="match status" value="1"/>
</dbReference>
<sequence length="763" mass="80868">MTTSDKIRDVRSGRTRRTIALLLGAAIISSGAVIASAAPATAEDCSAYPWMDASKSADDRAHALLDASAQHQKYRWLVEQPATLPTQTNWAPGLSGEAPVVYPAQVPCTPTIFYTDGPEAVRSAGVTDFPSQISLASTWNLDLAYQKGVAQADEAYNKRKNVILAPGIGNTRTPLAGRTPEYFGEDPLINGLMAASDVQGIESDGRVAGQLKHFVANEQELDRQTSSSNMDERTLRELYTLPYDIAITRGTPETVMCAFNQVNGVYICESPLMQKVLKDDAGFDGFIMSDFGSVHSTAASLNAGLDQELNRPIWFTPAKLDAALAAGSITQARIDEAAFRVVRAYIRSGLFDNPLPATSVADASNAAHKAVAKQIAEQGSVLLKNDGVLPLAVSAGQKIALFGPTASSTVTTIGNAPTSAVSVCSLTLRFNANAAPRNTLPCEDVVSAETALTQRAAQAGATVTWNNGQDVAAAAAQAAAADVAIVFGYQRMGEFNDLTDLKLQGNGDALISAIEQANPKTVVVLQTGSAVEMPWLGGVQAVLENWYGGEQQGPAIASLLFGDVNPTGKLPMTFPKSLADTPTNTPAQYPGIFSNGSTTRPAGTNEIRQVSYSEGLAVGYKWYQSQNIEPLFPFGYGLSYTTFAYDRVQVTPKTTEGQKEIRVNFKVTNTGTRAGTETAQAYVTLPSSTGTPGSRLVGWKSVSLAPGEHANVTITLSPQDLADLHLLQYWDASSHGWQTAKGTYRVAVGGSSAAPVATQFTIH</sequence>
<feature type="domain" description="Fibronectin type III-like" evidence="5">
    <location>
        <begin position="677"/>
        <end position="752"/>
    </location>
</feature>
<dbReference type="InterPro" id="IPR001764">
    <property type="entry name" value="Glyco_hydro_3_N"/>
</dbReference>
<dbReference type="SUPFAM" id="SSF51445">
    <property type="entry name" value="(Trans)glycosidases"/>
    <property type="match status" value="1"/>
</dbReference>
<evidence type="ECO:0000256" key="4">
    <source>
        <dbReference type="RuleBase" id="RU361161"/>
    </source>
</evidence>
<accession>A0ABW7QCP5</accession>
<dbReference type="Gene3D" id="3.40.50.1700">
    <property type="entry name" value="Glycoside hydrolase family 3 C-terminal domain"/>
    <property type="match status" value="1"/>
</dbReference>
<evidence type="ECO:0000313" key="6">
    <source>
        <dbReference type="EMBL" id="MFH8252668.1"/>
    </source>
</evidence>
<dbReference type="PANTHER" id="PTHR42715">
    <property type="entry name" value="BETA-GLUCOSIDASE"/>
    <property type="match status" value="1"/>
</dbReference>
<keyword evidence="4" id="KW-0326">Glycosidase</keyword>
<dbReference type="RefSeq" id="WP_397558097.1">
    <property type="nucleotide sequence ID" value="NZ_JBIQWL010000011.1"/>
</dbReference>
<evidence type="ECO:0000256" key="3">
    <source>
        <dbReference type="ARBA" id="ARBA00023277"/>
    </source>
</evidence>
<dbReference type="Proteomes" id="UP001610861">
    <property type="component" value="Unassembled WGS sequence"/>
</dbReference>
<proteinExistence type="inferred from homology"/>
<dbReference type="InterPro" id="IPR036962">
    <property type="entry name" value="Glyco_hydro_3_N_sf"/>
</dbReference>
<dbReference type="PRINTS" id="PR00133">
    <property type="entry name" value="GLHYDRLASE3"/>
</dbReference>
<dbReference type="InterPro" id="IPR036881">
    <property type="entry name" value="Glyco_hydro_3_C_sf"/>
</dbReference>
<reference evidence="6 7" key="1">
    <citation type="submission" date="2024-09" db="EMBL/GenBank/DDBJ databases">
        <authorList>
            <person name="Pan X."/>
        </authorList>
    </citation>
    <scope>NUCLEOTIDE SEQUENCE [LARGE SCALE GENOMIC DNA]</scope>
    <source>
        <strain evidence="6 7">B2969</strain>
    </source>
</reference>
<keyword evidence="7" id="KW-1185">Reference proteome</keyword>
<dbReference type="InterPro" id="IPR002772">
    <property type="entry name" value="Glyco_hydro_3_C"/>
</dbReference>
<dbReference type="InterPro" id="IPR019800">
    <property type="entry name" value="Glyco_hydro_3_AS"/>
</dbReference>
<evidence type="ECO:0000259" key="5">
    <source>
        <dbReference type="SMART" id="SM01217"/>
    </source>
</evidence>
<comment type="caution">
    <text evidence="6">The sequence shown here is derived from an EMBL/GenBank/DDBJ whole genome shotgun (WGS) entry which is preliminary data.</text>
</comment>
<dbReference type="SMART" id="SM01217">
    <property type="entry name" value="Fn3_like"/>
    <property type="match status" value="1"/>
</dbReference>
<name>A0ABW7QCP5_9MICO</name>
<dbReference type="InterPro" id="IPR017853">
    <property type="entry name" value="GH"/>
</dbReference>
<dbReference type="PROSITE" id="PS00775">
    <property type="entry name" value="GLYCOSYL_HYDROL_F3"/>
    <property type="match status" value="1"/>
</dbReference>
<dbReference type="Gene3D" id="2.60.40.10">
    <property type="entry name" value="Immunoglobulins"/>
    <property type="match status" value="1"/>
</dbReference>
<dbReference type="EMBL" id="JBIQWL010000011">
    <property type="protein sequence ID" value="MFH8252668.1"/>
    <property type="molecule type" value="Genomic_DNA"/>
</dbReference>
<evidence type="ECO:0000256" key="2">
    <source>
        <dbReference type="ARBA" id="ARBA00022801"/>
    </source>
</evidence>